<dbReference type="RefSeq" id="WP_147450690.1">
    <property type="nucleotide sequence ID" value="NZ_RCNT01000007.1"/>
</dbReference>
<comment type="caution">
    <text evidence="1">The sequence shown here is derived from an EMBL/GenBank/DDBJ whole genome shotgun (WGS) entry which is preliminary data.</text>
</comment>
<evidence type="ECO:0000313" key="2">
    <source>
        <dbReference type="Proteomes" id="UP000281343"/>
    </source>
</evidence>
<dbReference type="Gene3D" id="2.130.10.10">
    <property type="entry name" value="YVTN repeat-like/Quinoprotein amine dehydrogenase"/>
    <property type="match status" value="1"/>
</dbReference>
<dbReference type="Proteomes" id="UP000281343">
    <property type="component" value="Unassembled WGS sequence"/>
</dbReference>
<keyword evidence="2" id="KW-1185">Reference proteome</keyword>
<gene>
    <name evidence="1" type="ORF">D9R08_14605</name>
</gene>
<dbReference type="InterPro" id="IPR015943">
    <property type="entry name" value="WD40/YVTN_repeat-like_dom_sf"/>
</dbReference>
<protein>
    <recommendedName>
        <fullName evidence="3">Lactonase family protein</fullName>
    </recommendedName>
</protein>
<accession>A0A3L9Y340</accession>
<evidence type="ECO:0000313" key="1">
    <source>
        <dbReference type="EMBL" id="RMA41537.1"/>
    </source>
</evidence>
<reference evidence="1 2" key="1">
    <citation type="submission" date="2018-10" db="EMBL/GenBank/DDBJ databases">
        <authorList>
            <person name="Jung H.S."/>
            <person name="Jeon C.O."/>
        </authorList>
    </citation>
    <scope>NUCLEOTIDE SEQUENCE [LARGE SCALE GENOMIC DNA]</scope>
    <source>
        <strain evidence="1 2">MA-7-27</strain>
    </source>
</reference>
<name>A0A3L9Y340_9RHOB</name>
<evidence type="ECO:0008006" key="3">
    <source>
        <dbReference type="Google" id="ProtNLM"/>
    </source>
</evidence>
<organism evidence="1 2">
    <name type="scientific">Rhodophyticola porphyridii</name>
    <dbReference type="NCBI Taxonomy" id="1852017"/>
    <lineage>
        <taxon>Bacteria</taxon>
        <taxon>Pseudomonadati</taxon>
        <taxon>Pseudomonadota</taxon>
        <taxon>Alphaproteobacteria</taxon>
        <taxon>Rhodobacterales</taxon>
        <taxon>Roseobacteraceae</taxon>
        <taxon>Rhodophyticola</taxon>
    </lineage>
</organism>
<dbReference type="AlphaFoldDB" id="A0A3L9Y340"/>
<dbReference type="EMBL" id="RCNT01000007">
    <property type="protein sequence ID" value="RMA41537.1"/>
    <property type="molecule type" value="Genomic_DNA"/>
</dbReference>
<dbReference type="OrthoDB" id="5290932at2"/>
<proteinExistence type="predicted"/>
<dbReference type="SUPFAM" id="SSF63829">
    <property type="entry name" value="Calcium-dependent phosphotriesterase"/>
    <property type="match status" value="1"/>
</dbReference>
<sequence length="429" mass="44791">MTLAACGTEADTVEVPFAGFAGDLLVLADTDMPAFAYANGILEPRIEENDAVYVLRGGSEPRVDTRLTASNTVTTWPNAMAVSPDGRFAFVIEGRKGAPPDVDTVDDLQEALPPGDRLTILSRGSGGSWARLGEVETASRPTGVALAPDGRHLVISTATPGAALQFFELEGGRPASPVQVDVPVAGGVGPDAGTITALAWHPQEDVLALNMGGDAVGFARVQRGSDGAITGATIEVVVTDVGELLSVLRWSPDGRVLYALDTGWGPRTVDRVLNGPGSIHVIGWDGSAPRLIASVASGRSSENFALSQDGVLLATLNMERTYLPSGLPTGLIRGRNASSVSLFYVDPSTGTPEQVGGSVAFRGVLPQGIAFDRTGRSLAVTVFQDHDAMSTTGWVEYFRVEGNGTGARLRPTGHRVMTSRGAHDLVLLP</sequence>